<accession>A0A4V3D1T7</accession>
<name>A0A4V3D1T7_9BACT</name>
<dbReference type="AlphaFoldDB" id="A0A4V3D1T7"/>
<proteinExistence type="predicted"/>
<reference evidence="1 2" key="1">
    <citation type="submission" date="2019-03" db="EMBL/GenBank/DDBJ databases">
        <title>Genomic Encyclopedia of Type Strains, Phase III (KMG-III): the genomes of soil and plant-associated and newly described type strains.</title>
        <authorList>
            <person name="Whitman W."/>
        </authorList>
    </citation>
    <scope>NUCLEOTIDE SEQUENCE [LARGE SCALE GENOMIC DNA]</scope>
    <source>
        <strain evidence="1 2">CECT 8446</strain>
    </source>
</reference>
<organism evidence="1 2">
    <name type="scientific">Algoriphagus boseongensis</name>
    <dbReference type="NCBI Taxonomy" id="1442587"/>
    <lineage>
        <taxon>Bacteria</taxon>
        <taxon>Pseudomonadati</taxon>
        <taxon>Bacteroidota</taxon>
        <taxon>Cytophagia</taxon>
        <taxon>Cytophagales</taxon>
        <taxon>Cyclobacteriaceae</taxon>
        <taxon>Algoriphagus</taxon>
    </lineage>
</organism>
<comment type="caution">
    <text evidence="1">The sequence shown here is derived from an EMBL/GenBank/DDBJ whole genome shotgun (WGS) entry which is preliminary data.</text>
</comment>
<evidence type="ECO:0000313" key="1">
    <source>
        <dbReference type="EMBL" id="TDQ13749.1"/>
    </source>
</evidence>
<gene>
    <name evidence="1" type="ORF">DFQ04_3473</name>
</gene>
<sequence length="227" mass="25386">MDQTGDSLQQTEILSKVAFFQLEDSTDYPDAILELYTPLGNQVFRPGKVPFEFNVKNFPLEDATPGVPLLFTTINGADPVGQLSPIFQKELTEGTYRVVGYLVDEEGLALKNFGNYVDRDFLVGDSRAFPYSAEPFLAVNLPRNEQSISLGEELIIDFLVLGGDMKLDGLKVLVEINEFTYEIDQMSPIRVENLPLGSYQVKIKLLRKDGKELEGPFSSVSKTIHVR</sequence>
<evidence type="ECO:0000313" key="2">
    <source>
        <dbReference type="Proteomes" id="UP000294535"/>
    </source>
</evidence>
<keyword evidence="2" id="KW-1185">Reference proteome</keyword>
<protein>
    <submittedName>
        <fullName evidence="1">Uncharacterized protein</fullName>
    </submittedName>
</protein>
<dbReference type="Proteomes" id="UP000294535">
    <property type="component" value="Unassembled WGS sequence"/>
</dbReference>
<dbReference type="EMBL" id="SNYF01000010">
    <property type="protein sequence ID" value="TDQ13749.1"/>
    <property type="molecule type" value="Genomic_DNA"/>
</dbReference>